<dbReference type="InterPro" id="IPR011993">
    <property type="entry name" value="PH-like_dom_sf"/>
</dbReference>
<dbReference type="InterPro" id="IPR036017">
    <property type="entry name" value="TCB1D9/TCB1D9B_PH-GRAM2"/>
</dbReference>
<dbReference type="SMART" id="SM00568">
    <property type="entry name" value="GRAM"/>
    <property type="match status" value="2"/>
</dbReference>
<organism evidence="2 3">
    <name type="scientific">Oryzias sinensis</name>
    <name type="common">Chinese medaka</name>
    <dbReference type="NCBI Taxonomy" id="183150"/>
    <lineage>
        <taxon>Eukaryota</taxon>
        <taxon>Metazoa</taxon>
        <taxon>Chordata</taxon>
        <taxon>Craniata</taxon>
        <taxon>Vertebrata</taxon>
        <taxon>Euteleostomi</taxon>
        <taxon>Actinopterygii</taxon>
        <taxon>Neopterygii</taxon>
        <taxon>Teleostei</taxon>
        <taxon>Neoteleostei</taxon>
        <taxon>Acanthomorphata</taxon>
        <taxon>Ovalentaria</taxon>
        <taxon>Atherinomorphae</taxon>
        <taxon>Beloniformes</taxon>
        <taxon>Adrianichthyidae</taxon>
        <taxon>Oryziinae</taxon>
        <taxon>Oryzias</taxon>
    </lineage>
</organism>
<reference evidence="2" key="2">
    <citation type="submission" date="2025-09" db="UniProtKB">
        <authorList>
            <consortium name="Ensembl"/>
        </authorList>
    </citation>
    <scope>IDENTIFICATION</scope>
</reference>
<dbReference type="FunFam" id="2.30.29.30:FF:000041">
    <property type="entry name" value="TBC1 domain family member 9 isoform X1"/>
    <property type="match status" value="1"/>
</dbReference>
<dbReference type="InterPro" id="IPR035969">
    <property type="entry name" value="Rab-GAP_TBC_sf"/>
</dbReference>
<proteinExistence type="predicted"/>
<dbReference type="InterPro" id="IPR036014">
    <property type="entry name" value="TCB1D9/TCB1D9B_PH-GRAM1"/>
</dbReference>
<keyword evidence="3" id="KW-1185">Reference proteome</keyword>
<dbReference type="PANTHER" id="PTHR47666">
    <property type="entry name" value="PROTEIN VASCULAR ASSOCIATED DEATH 1, CHLOROPLASTIC"/>
    <property type="match status" value="1"/>
</dbReference>
<evidence type="ECO:0000313" key="2">
    <source>
        <dbReference type="Ensembl" id="ENSOSIP00000004844.1"/>
    </source>
</evidence>
<protein>
    <submittedName>
        <fullName evidence="2">TBC1 domain family member 9b</fullName>
    </submittedName>
</protein>
<reference evidence="2" key="1">
    <citation type="submission" date="2025-08" db="UniProtKB">
        <authorList>
            <consortium name="Ensembl"/>
        </authorList>
    </citation>
    <scope>IDENTIFICATION</scope>
</reference>
<dbReference type="CDD" id="cd13351">
    <property type="entry name" value="PH-GRAM1_TCB1D9_TCB1D9B"/>
    <property type="match status" value="1"/>
</dbReference>
<dbReference type="Gene3D" id="2.30.29.30">
    <property type="entry name" value="Pleckstrin-homology domain (PH domain)/Phosphotyrosine-binding domain (PTB)"/>
    <property type="match status" value="2"/>
</dbReference>
<dbReference type="Proteomes" id="UP000694383">
    <property type="component" value="Unplaced"/>
</dbReference>
<dbReference type="Ensembl" id="ENSOSIT00000005177.1">
    <property type="protein sequence ID" value="ENSOSIP00000004844.1"/>
    <property type="gene ID" value="ENSOSIG00000003312.1"/>
</dbReference>
<evidence type="ECO:0000259" key="1">
    <source>
        <dbReference type="SMART" id="SM00568"/>
    </source>
</evidence>
<dbReference type="SUPFAM" id="SSF47923">
    <property type="entry name" value="Ypt/Rab-GAP domain of gyp1p"/>
    <property type="match status" value="1"/>
</dbReference>
<dbReference type="GeneTree" id="ENSGT00940000158554"/>
<feature type="domain" description="GRAM" evidence="1">
    <location>
        <begin position="1"/>
        <end position="66"/>
    </location>
</feature>
<evidence type="ECO:0000313" key="3">
    <source>
        <dbReference type="Proteomes" id="UP000694383"/>
    </source>
</evidence>
<name>A0A8C8DH58_9TELE</name>
<dbReference type="PANTHER" id="PTHR47666:SF5">
    <property type="entry name" value="TBC1 DOMAIN FAMILY MEMBER 9B"/>
    <property type="match status" value="1"/>
</dbReference>
<dbReference type="Pfam" id="PF02893">
    <property type="entry name" value="GRAM"/>
    <property type="match status" value="2"/>
</dbReference>
<sequence>MRRLFGMPDEEKLVNYYSCSYWKGRVPRQGWLYLSVNHLCFYSFLLGKEVTLVVPWTEVTQLEKNATLVFPESVRVSTRHTEHFFSMFLNITDTFKLMEQLANLAMRQLLDNEAFEFDRSLPKPCKTLKNVSALKRDFDARAKNEWYRAMFRLTHDERLDGHTDCTLWAPFAKMHVVGQLFISNNYICFNSKEEDLCQLIIPLREVSVVEKADSSSVLPCPVSISTKNKMNFLFANLKDRDFLVQRISDFLQRTPDSLWGDTNPLSLIGPAVRQPEPRLSFYFTRSLYHRDSPEDLGPKAMKEKMKEEAWNIHFSEFGRGVCMYRTSRTRELVLNGIPERLRGELWLLFSGQRPSICGGGALIVLSDSDPPLCLSRSTE</sequence>
<dbReference type="CDD" id="cd13354">
    <property type="entry name" value="PH-GRAM2_TCB1D9_TCB1D9B"/>
    <property type="match status" value="1"/>
</dbReference>
<dbReference type="Gene3D" id="1.10.10.750">
    <property type="entry name" value="Ypt/Rab-GAP domain of gyp1p, domain 1"/>
    <property type="match status" value="1"/>
</dbReference>
<dbReference type="InterPro" id="IPR004182">
    <property type="entry name" value="GRAM"/>
</dbReference>
<dbReference type="FunFam" id="2.30.29.30:FF:000013">
    <property type="entry name" value="Putative TBC1 domain family member 8B"/>
    <property type="match status" value="1"/>
</dbReference>
<feature type="domain" description="GRAM" evidence="1">
    <location>
        <begin position="145"/>
        <end position="213"/>
    </location>
</feature>
<accession>A0A8C8DH58</accession>
<dbReference type="AlphaFoldDB" id="A0A8C8DH58"/>